<evidence type="ECO:0000256" key="13">
    <source>
        <dbReference type="PROSITE-ProRule" id="PRU00059"/>
    </source>
</evidence>
<keyword evidence="10" id="KW-1015">Disulfide bond</keyword>
<evidence type="ECO:0000313" key="18">
    <source>
        <dbReference type="EMBL" id="CAJ0591210.1"/>
    </source>
</evidence>
<gene>
    <name evidence="18" type="ORF">CYNAS_LOCUS3193</name>
</gene>
<evidence type="ECO:0000256" key="3">
    <source>
        <dbReference type="ARBA" id="ARBA00022536"/>
    </source>
</evidence>
<dbReference type="PRINTS" id="PR00480">
    <property type="entry name" value="ASTACIN"/>
</dbReference>
<evidence type="ECO:0000259" key="17">
    <source>
        <dbReference type="PROSITE" id="PS51864"/>
    </source>
</evidence>
<evidence type="ECO:0000256" key="9">
    <source>
        <dbReference type="ARBA" id="ARBA00023049"/>
    </source>
</evidence>
<dbReference type="GO" id="GO:0006508">
    <property type="term" value="P:proteolysis"/>
    <property type="evidence" value="ECO:0007669"/>
    <property type="project" value="UniProtKB-KW"/>
</dbReference>
<feature type="binding site" evidence="14">
    <location>
        <position position="236"/>
    </location>
    <ligand>
        <name>Zn(2+)</name>
        <dbReference type="ChEBI" id="CHEBI:29105"/>
        <note>catalytic</note>
    </ligand>
</feature>
<evidence type="ECO:0000256" key="11">
    <source>
        <dbReference type="ARBA" id="ARBA00023180"/>
    </source>
</evidence>
<name>A0AA36DQM4_CYLNA</name>
<feature type="signal peptide" evidence="12 15">
    <location>
        <begin position="1"/>
        <end position="20"/>
    </location>
</feature>
<keyword evidence="5 14" id="KW-0479">Metal-binding</keyword>
<keyword evidence="8 14" id="KW-0862">Zinc</keyword>
<proteinExistence type="predicted"/>
<reference evidence="18" key="1">
    <citation type="submission" date="2023-07" db="EMBL/GenBank/DDBJ databases">
        <authorList>
            <consortium name="CYATHOMIX"/>
        </authorList>
    </citation>
    <scope>NUCLEOTIDE SEQUENCE</scope>
    <source>
        <strain evidence="18">N/A</strain>
    </source>
</reference>
<evidence type="ECO:0000256" key="12">
    <source>
        <dbReference type="PIRNR" id="PIRNR036365"/>
    </source>
</evidence>
<comment type="caution">
    <text evidence="13">Lacks conserved residue(s) required for the propagation of feature annotation.</text>
</comment>
<accession>A0AA36DQM4</accession>
<feature type="active site" evidence="14">
    <location>
        <position position="227"/>
    </location>
</feature>
<feature type="binding site" evidence="14">
    <location>
        <position position="226"/>
    </location>
    <ligand>
        <name>Zn(2+)</name>
        <dbReference type="ChEBI" id="CHEBI:29105"/>
        <note>catalytic</note>
    </ligand>
</feature>
<dbReference type="CDD" id="cd04280">
    <property type="entry name" value="ZnMc_astacin_like"/>
    <property type="match status" value="1"/>
</dbReference>
<dbReference type="InterPro" id="IPR024079">
    <property type="entry name" value="MetalloPept_cat_dom_sf"/>
</dbReference>
<evidence type="ECO:0000256" key="2">
    <source>
        <dbReference type="ARBA" id="ARBA00022525"/>
    </source>
</evidence>
<comment type="cofactor">
    <cofactor evidence="14 15">
        <name>Zn(2+)</name>
        <dbReference type="ChEBI" id="CHEBI:29105"/>
    </cofactor>
    <text evidence="14 15">Binds 1 zinc ion per subunit.</text>
</comment>
<dbReference type="InterPro" id="IPR034035">
    <property type="entry name" value="Astacin-like_dom"/>
</dbReference>
<keyword evidence="11" id="KW-0325">Glycoprotein</keyword>
<feature type="binding site" evidence="14">
    <location>
        <position position="230"/>
    </location>
    <ligand>
        <name>Zn(2+)</name>
        <dbReference type="ChEBI" id="CHEBI:29105"/>
        <note>catalytic</note>
    </ligand>
</feature>
<evidence type="ECO:0000256" key="6">
    <source>
        <dbReference type="ARBA" id="ARBA00022729"/>
    </source>
</evidence>
<keyword evidence="3" id="KW-0245">EGF-like domain</keyword>
<evidence type="ECO:0000256" key="1">
    <source>
        <dbReference type="ARBA" id="ARBA00004613"/>
    </source>
</evidence>
<dbReference type="Gene3D" id="3.40.390.10">
    <property type="entry name" value="Collagenase (Catalytic Domain)"/>
    <property type="match status" value="1"/>
</dbReference>
<protein>
    <recommendedName>
        <fullName evidence="12">Zinc metalloproteinase</fullName>
    </recommendedName>
</protein>
<evidence type="ECO:0000256" key="7">
    <source>
        <dbReference type="ARBA" id="ARBA00022801"/>
    </source>
</evidence>
<dbReference type="SUPFAM" id="SSF49854">
    <property type="entry name" value="Spermadhesin, CUB domain"/>
    <property type="match status" value="1"/>
</dbReference>
<evidence type="ECO:0000256" key="8">
    <source>
        <dbReference type="ARBA" id="ARBA00022833"/>
    </source>
</evidence>
<dbReference type="GO" id="GO:0018996">
    <property type="term" value="P:molting cycle, collagen and cuticulin-based cuticle"/>
    <property type="evidence" value="ECO:0007669"/>
    <property type="project" value="InterPro"/>
</dbReference>
<dbReference type="Pfam" id="PF01400">
    <property type="entry name" value="Astacin"/>
    <property type="match status" value="1"/>
</dbReference>
<evidence type="ECO:0000256" key="10">
    <source>
        <dbReference type="ARBA" id="ARBA00023157"/>
    </source>
</evidence>
<dbReference type="InterPro" id="IPR001506">
    <property type="entry name" value="Peptidase_M12A"/>
</dbReference>
<evidence type="ECO:0000256" key="5">
    <source>
        <dbReference type="ARBA" id="ARBA00022723"/>
    </source>
</evidence>
<dbReference type="GO" id="GO:0005576">
    <property type="term" value="C:extracellular region"/>
    <property type="evidence" value="ECO:0007669"/>
    <property type="project" value="UniProtKB-SubCell"/>
</dbReference>
<dbReference type="PROSITE" id="PS01180">
    <property type="entry name" value="CUB"/>
    <property type="match status" value="1"/>
</dbReference>
<dbReference type="PANTHER" id="PTHR10127">
    <property type="entry name" value="DISCOIDIN, CUB, EGF, LAMININ , AND ZINC METALLOPROTEASE DOMAIN CONTAINING"/>
    <property type="match status" value="1"/>
</dbReference>
<keyword evidence="9 14" id="KW-0482">Metalloprotease</keyword>
<keyword evidence="19" id="KW-1185">Reference proteome</keyword>
<keyword evidence="7 14" id="KW-0378">Hydrolase</keyword>
<dbReference type="SMART" id="SM00235">
    <property type="entry name" value="ZnMc"/>
    <property type="match status" value="1"/>
</dbReference>
<dbReference type="InterPro" id="IPR035914">
    <property type="entry name" value="Sperma_CUB_dom_sf"/>
</dbReference>
<feature type="chain" id="PRO_5041487733" description="Zinc metalloproteinase" evidence="12 15">
    <location>
        <begin position="21"/>
        <end position="495"/>
    </location>
</feature>
<dbReference type="InterPro" id="IPR017050">
    <property type="entry name" value="Metallopeptidase_nem"/>
</dbReference>
<keyword evidence="2 12" id="KW-0964">Secreted</keyword>
<dbReference type="Proteomes" id="UP001176961">
    <property type="component" value="Unassembled WGS sequence"/>
</dbReference>
<feature type="domain" description="CUB" evidence="16">
    <location>
        <begin position="376"/>
        <end position="481"/>
    </location>
</feature>
<dbReference type="AlphaFoldDB" id="A0AA36DQM4"/>
<sequence>MMKALLLSILFSVLVSFGDFGNLDTTKEAIMRLNTKVLNKTELLYMHERLHEQEMEDAASLKLSPLRQTVLDNIEKELSPVESVQFNPMGDDIVTVNENAGIGGLLYQSDIVLTEWQVDEIVNSRKRNRKKRQAFKDKNYPRTLWPNGYVHFSFGSNTSKKLQDIFRHGALEWQRITCLNFYEYIHAKERIELIVENGCWSYVGNIHRVQPISLGSGCETIGSAAHEIGHALGMFHHQARHDRDEHLLIERNNIRPGMEDQFNKETTATNDNYGFPYEYGSVMHYGSKSFSADKTRLHTMVPIPDRRYIDTMGSHFVSFYDKLMMNTHYNCLDKCKSNPSAAKCAMGGFPNPKDCSKCVCPGGYGGRLCNERPAGCGEVLQAGTEYKKFEDTIGQNWIQKSTDNDFFLMCHYWIEAPLGRKVEIKFHSFTDKVNTDGCYFAGVEIKTQKDQRATGYRFCHPSYMGELFESDRNVVPIITYSRIWPVTTTLWYRMI</sequence>
<dbReference type="GO" id="GO:0008270">
    <property type="term" value="F:zinc ion binding"/>
    <property type="evidence" value="ECO:0007669"/>
    <property type="project" value="UniProtKB-UniRule"/>
</dbReference>
<organism evidence="18 19">
    <name type="scientific">Cylicocyclus nassatus</name>
    <name type="common">Nematode worm</name>
    <dbReference type="NCBI Taxonomy" id="53992"/>
    <lineage>
        <taxon>Eukaryota</taxon>
        <taxon>Metazoa</taxon>
        <taxon>Ecdysozoa</taxon>
        <taxon>Nematoda</taxon>
        <taxon>Chromadorea</taxon>
        <taxon>Rhabditida</taxon>
        <taxon>Rhabditina</taxon>
        <taxon>Rhabditomorpha</taxon>
        <taxon>Strongyloidea</taxon>
        <taxon>Strongylidae</taxon>
        <taxon>Cylicocyclus</taxon>
    </lineage>
</organism>
<evidence type="ECO:0000313" key="19">
    <source>
        <dbReference type="Proteomes" id="UP001176961"/>
    </source>
</evidence>
<evidence type="ECO:0000256" key="4">
    <source>
        <dbReference type="ARBA" id="ARBA00022670"/>
    </source>
</evidence>
<evidence type="ECO:0000256" key="15">
    <source>
        <dbReference type="RuleBase" id="RU361183"/>
    </source>
</evidence>
<evidence type="ECO:0000259" key="16">
    <source>
        <dbReference type="PROSITE" id="PS01180"/>
    </source>
</evidence>
<dbReference type="InterPro" id="IPR006026">
    <property type="entry name" value="Peptidase_Metallo"/>
</dbReference>
<dbReference type="PIRSF" id="PIRSF036365">
    <property type="entry name" value="Astacin_nematoda"/>
    <property type="match status" value="1"/>
</dbReference>
<keyword evidence="6 12" id="KW-0732">Signal</keyword>
<evidence type="ECO:0000256" key="14">
    <source>
        <dbReference type="PROSITE-ProRule" id="PRU01211"/>
    </source>
</evidence>
<comment type="subcellular location">
    <subcellularLocation>
        <location evidence="1 12">Secreted</location>
    </subcellularLocation>
</comment>
<dbReference type="PROSITE" id="PS51864">
    <property type="entry name" value="ASTACIN"/>
    <property type="match status" value="1"/>
</dbReference>
<dbReference type="InterPro" id="IPR000859">
    <property type="entry name" value="CUB_dom"/>
</dbReference>
<dbReference type="EMBL" id="CATQJL010000001">
    <property type="protein sequence ID" value="CAJ0591210.1"/>
    <property type="molecule type" value="Genomic_DNA"/>
</dbReference>
<dbReference type="PANTHER" id="PTHR10127:SF793">
    <property type="entry name" value="ZINC METALLOPROTEINASE NAS-31"/>
    <property type="match status" value="1"/>
</dbReference>
<dbReference type="SUPFAM" id="SSF55486">
    <property type="entry name" value="Metalloproteases ('zincins'), catalytic domain"/>
    <property type="match status" value="1"/>
</dbReference>
<comment type="caution">
    <text evidence="18">The sequence shown here is derived from an EMBL/GenBank/DDBJ whole genome shotgun (WGS) entry which is preliminary data.</text>
</comment>
<feature type="domain" description="Peptidase M12A" evidence="17">
    <location>
        <begin position="133"/>
        <end position="336"/>
    </location>
</feature>
<keyword evidence="4 14" id="KW-0645">Protease</keyword>
<dbReference type="GO" id="GO:0004222">
    <property type="term" value="F:metalloendopeptidase activity"/>
    <property type="evidence" value="ECO:0007669"/>
    <property type="project" value="UniProtKB-UniRule"/>
</dbReference>